<protein>
    <submittedName>
        <fullName evidence="3">Uncharacterized protein</fullName>
    </submittedName>
</protein>
<dbReference type="AlphaFoldDB" id="A0AAN1GR39"/>
<keyword evidence="2" id="KW-0732">Signal</keyword>
<dbReference type="EMBL" id="CP010767">
    <property type="protein sequence ID" value="ATG43642.1"/>
    <property type="molecule type" value="Genomic_DNA"/>
</dbReference>
<evidence type="ECO:0000256" key="1">
    <source>
        <dbReference type="SAM" id="MobiDB-lite"/>
    </source>
</evidence>
<evidence type="ECO:0000256" key="2">
    <source>
        <dbReference type="SAM" id="SignalP"/>
    </source>
</evidence>
<organism evidence="3 4">
    <name type="scientific">Phaeobacter piscinae</name>
    <dbReference type="NCBI Taxonomy" id="1580596"/>
    <lineage>
        <taxon>Bacteria</taxon>
        <taxon>Pseudomonadati</taxon>
        <taxon>Pseudomonadota</taxon>
        <taxon>Alphaproteobacteria</taxon>
        <taxon>Rhodobacterales</taxon>
        <taxon>Roseobacteraceae</taxon>
        <taxon>Phaeobacter</taxon>
    </lineage>
</organism>
<proteinExistence type="predicted"/>
<feature type="chain" id="PRO_5043028847" evidence="2">
    <location>
        <begin position="26"/>
        <end position="79"/>
    </location>
</feature>
<feature type="signal peptide" evidence="2">
    <location>
        <begin position="1"/>
        <end position="25"/>
    </location>
</feature>
<feature type="region of interest" description="Disordered" evidence="1">
    <location>
        <begin position="57"/>
        <end position="79"/>
    </location>
</feature>
<accession>A0AAN1GR39</accession>
<dbReference type="Proteomes" id="UP000218606">
    <property type="component" value="Chromosome"/>
</dbReference>
<evidence type="ECO:0000313" key="4">
    <source>
        <dbReference type="Proteomes" id="UP000218606"/>
    </source>
</evidence>
<gene>
    <name evidence="3" type="ORF">PhaeoP13_01705</name>
</gene>
<reference evidence="3 4" key="1">
    <citation type="journal article" date="2017" name="Front. Microbiol.">
        <title>Phaeobacter piscinae sp. nov., a species of the Roseobacter group and potential aquaculture probiont.</title>
        <authorList>
            <person name="Sonnenschein E.C."/>
            <person name="Phippen C.B.W."/>
            <person name="Nielsen K.F."/>
            <person name="Mateiu R.V."/>
            <person name="Melchiorsen J."/>
            <person name="Gram L."/>
            <person name="Overmann J."/>
            <person name="Freese H.M."/>
        </authorList>
    </citation>
    <scope>NUCLEOTIDE SEQUENCE [LARGE SCALE GENOMIC DNA]</scope>
    <source>
        <strain evidence="3 4">P13</strain>
    </source>
</reference>
<name>A0AAN1GR39_9RHOB</name>
<evidence type="ECO:0000313" key="3">
    <source>
        <dbReference type="EMBL" id="ATG43642.1"/>
    </source>
</evidence>
<sequence>MFKSMISTTALALTLSLSFAPAAHADDKPFVLKLLLAIGYARDVVEFQTFDKEQINEERRRQEQEEQQNAPVGSLGIRG</sequence>